<dbReference type="Proteomes" id="UP000320762">
    <property type="component" value="Unassembled WGS sequence"/>
</dbReference>
<reference evidence="2 3" key="1">
    <citation type="journal article" date="2019" name="New Phytol.">
        <title>Comparative genomics reveals unique wood-decay strategies and fruiting body development in the Schizophyllaceae.</title>
        <authorList>
            <person name="Almasi E."/>
            <person name="Sahu N."/>
            <person name="Krizsan K."/>
            <person name="Balint B."/>
            <person name="Kovacs G.M."/>
            <person name="Kiss B."/>
            <person name="Cseklye J."/>
            <person name="Drula E."/>
            <person name="Henrissat B."/>
            <person name="Nagy I."/>
            <person name="Chovatia M."/>
            <person name="Adam C."/>
            <person name="LaButti K."/>
            <person name="Lipzen A."/>
            <person name="Riley R."/>
            <person name="Grigoriev I.V."/>
            <person name="Nagy L.G."/>
        </authorList>
    </citation>
    <scope>NUCLEOTIDE SEQUENCE [LARGE SCALE GENOMIC DNA]</scope>
    <source>
        <strain evidence="2 3">NL-1724</strain>
    </source>
</reference>
<accession>A0A550CJQ3</accession>
<name>A0A550CJQ3_9AGAR</name>
<feature type="region of interest" description="Disordered" evidence="1">
    <location>
        <begin position="1"/>
        <end position="72"/>
    </location>
</feature>
<gene>
    <name evidence="2" type="ORF">BD626DRAFT_490533</name>
</gene>
<protein>
    <submittedName>
        <fullName evidence="2">Uncharacterized protein</fullName>
    </submittedName>
</protein>
<sequence>MRTLRRCSRIIPPRNNSTGYPQDRPCSRRHRCPSAAAAVERRRQSAAQGSARTRPAGARRSTPGRVAEDLGNTLLDRGSLGLRRYSARHSVPLYAASGSSTGMPRHNAEELLNTSPVPLRPAEVVYARDPRVSNAKARASSAARCTHQIFHSPWGGG</sequence>
<proteinExistence type="predicted"/>
<dbReference type="AlphaFoldDB" id="A0A550CJQ3"/>
<dbReference type="EMBL" id="VDMD01000006">
    <property type="protein sequence ID" value="TRM64983.1"/>
    <property type="molecule type" value="Genomic_DNA"/>
</dbReference>
<keyword evidence="3" id="KW-1185">Reference proteome</keyword>
<evidence type="ECO:0000256" key="1">
    <source>
        <dbReference type="SAM" id="MobiDB-lite"/>
    </source>
</evidence>
<comment type="caution">
    <text evidence="2">The sequence shown here is derived from an EMBL/GenBank/DDBJ whole genome shotgun (WGS) entry which is preliminary data.</text>
</comment>
<feature type="compositionally biased region" description="Low complexity" evidence="1">
    <location>
        <begin position="45"/>
        <end position="54"/>
    </location>
</feature>
<evidence type="ECO:0000313" key="2">
    <source>
        <dbReference type="EMBL" id="TRM64983.1"/>
    </source>
</evidence>
<organism evidence="2 3">
    <name type="scientific">Schizophyllum amplum</name>
    <dbReference type="NCBI Taxonomy" id="97359"/>
    <lineage>
        <taxon>Eukaryota</taxon>
        <taxon>Fungi</taxon>
        <taxon>Dikarya</taxon>
        <taxon>Basidiomycota</taxon>
        <taxon>Agaricomycotina</taxon>
        <taxon>Agaricomycetes</taxon>
        <taxon>Agaricomycetidae</taxon>
        <taxon>Agaricales</taxon>
        <taxon>Schizophyllaceae</taxon>
        <taxon>Schizophyllum</taxon>
    </lineage>
</organism>
<evidence type="ECO:0000313" key="3">
    <source>
        <dbReference type="Proteomes" id="UP000320762"/>
    </source>
</evidence>